<gene>
    <name evidence="2" type="ORF">B2G88_18515</name>
</gene>
<feature type="compositionally biased region" description="Basic and acidic residues" evidence="1">
    <location>
        <begin position="1"/>
        <end position="13"/>
    </location>
</feature>
<feature type="region of interest" description="Disordered" evidence="1">
    <location>
        <begin position="1"/>
        <end position="46"/>
    </location>
</feature>
<proteinExistence type="predicted"/>
<organism evidence="2 3">
    <name type="scientific">Natronolimnobius baerhuensis</name>
    <dbReference type="NCBI Taxonomy" id="253108"/>
    <lineage>
        <taxon>Archaea</taxon>
        <taxon>Methanobacteriati</taxon>
        <taxon>Methanobacteriota</taxon>
        <taxon>Stenosarchaea group</taxon>
        <taxon>Halobacteria</taxon>
        <taxon>Halobacteriales</taxon>
        <taxon>Natrialbaceae</taxon>
        <taxon>Natronolimnobius</taxon>
    </lineage>
</organism>
<dbReference type="AlphaFoldDB" id="A0A202E508"/>
<name>A0A202E508_9EURY</name>
<keyword evidence="3" id="KW-1185">Reference proteome</keyword>
<evidence type="ECO:0000313" key="2">
    <source>
        <dbReference type="EMBL" id="OVE82980.1"/>
    </source>
</evidence>
<sequence length="101" mass="11113">MTPDDPDPHDIPGFDRALGVDDPVPDSEYGDQGYHPERDATDDGHVPIDDLHEALLEAEQILREIDEQLPDPLTLNSSLTELGATADAYARLDPEHRNSGE</sequence>
<dbReference type="RefSeq" id="WP_054861941.1">
    <property type="nucleotide sequence ID" value="NZ_MWPH01000005.1"/>
</dbReference>
<dbReference type="OrthoDB" id="205817at2157"/>
<protein>
    <submittedName>
        <fullName evidence="2">Uncharacterized protein</fullName>
    </submittedName>
</protein>
<dbReference type="Proteomes" id="UP000196084">
    <property type="component" value="Unassembled WGS sequence"/>
</dbReference>
<feature type="compositionally biased region" description="Basic and acidic residues" evidence="1">
    <location>
        <begin position="34"/>
        <end position="46"/>
    </location>
</feature>
<accession>A0A202E508</accession>
<comment type="caution">
    <text evidence="2">The sequence shown here is derived from an EMBL/GenBank/DDBJ whole genome shotgun (WGS) entry which is preliminary data.</text>
</comment>
<reference evidence="2 3" key="1">
    <citation type="submission" date="2017-02" db="EMBL/GenBank/DDBJ databases">
        <title>Natronthermophilus aegyptiacus gen. nov.,sp. nov., an aerobic, extremely halophilic alkalithermophilic archaeon isolated from the athalassohaline Wadi An Natrun, Egypt.</title>
        <authorList>
            <person name="Zhao B."/>
        </authorList>
    </citation>
    <scope>NUCLEOTIDE SEQUENCE [LARGE SCALE GENOMIC DNA]</scope>
    <source>
        <strain evidence="2 3">CGMCC 1.3597</strain>
    </source>
</reference>
<evidence type="ECO:0000313" key="3">
    <source>
        <dbReference type="Proteomes" id="UP000196084"/>
    </source>
</evidence>
<dbReference type="EMBL" id="MWPH01000005">
    <property type="protein sequence ID" value="OVE82980.1"/>
    <property type="molecule type" value="Genomic_DNA"/>
</dbReference>
<evidence type="ECO:0000256" key="1">
    <source>
        <dbReference type="SAM" id="MobiDB-lite"/>
    </source>
</evidence>